<dbReference type="Gene3D" id="1.10.10.1600">
    <property type="entry name" value="Bacterial DNA polymerase III alpha subunit, thumb domain"/>
    <property type="match status" value="1"/>
</dbReference>
<dbReference type="PANTHER" id="PTHR32294">
    <property type="entry name" value="DNA POLYMERASE III SUBUNIT ALPHA"/>
    <property type="match status" value="1"/>
</dbReference>
<keyword evidence="2" id="KW-0808">Transferase</keyword>
<dbReference type="InterPro" id="IPR011708">
    <property type="entry name" value="DNA_pol3_alpha_NTPase_dom"/>
</dbReference>
<keyword evidence="3" id="KW-0548">Nucleotidyltransferase</keyword>
<dbReference type="RefSeq" id="WP_074691368.1">
    <property type="nucleotide sequence ID" value="NZ_FNOJ01000002.1"/>
</dbReference>
<dbReference type="InterPro" id="IPR041931">
    <property type="entry name" value="DNA_pol3_alpha_thumb_dom"/>
</dbReference>
<evidence type="ECO:0000313" key="8">
    <source>
        <dbReference type="EMBL" id="SDW10645.1"/>
    </source>
</evidence>
<protein>
    <recommendedName>
        <fullName evidence="1">DNA-directed DNA polymerase</fullName>
        <ecNumber evidence="1">2.7.7.7</ecNumber>
    </recommendedName>
</protein>
<dbReference type="InterPro" id="IPR004013">
    <property type="entry name" value="PHP_dom"/>
</dbReference>
<dbReference type="InterPro" id="IPR004805">
    <property type="entry name" value="DnaE2/DnaE/PolC"/>
</dbReference>
<evidence type="ECO:0000256" key="3">
    <source>
        <dbReference type="ARBA" id="ARBA00022695"/>
    </source>
</evidence>
<dbReference type="InterPro" id="IPR040982">
    <property type="entry name" value="DNA_pol3_finger"/>
</dbReference>
<evidence type="ECO:0000256" key="2">
    <source>
        <dbReference type="ARBA" id="ARBA00022679"/>
    </source>
</evidence>
<feature type="domain" description="Polymerase/histidinol phosphatase N-terminal" evidence="7">
    <location>
        <begin position="5"/>
        <end position="72"/>
    </location>
</feature>
<dbReference type="NCBIfam" id="TIGR00594">
    <property type="entry name" value="polc"/>
    <property type="match status" value="1"/>
</dbReference>
<dbReference type="GO" id="GO:0003887">
    <property type="term" value="F:DNA-directed DNA polymerase activity"/>
    <property type="evidence" value="ECO:0007669"/>
    <property type="project" value="UniProtKB-KW"/>
</dbReference>
<dbReference type="SMART" id="SM00481">
    <property type="entry name" value="POLIIIAc"/>
    <property type="match status" value="1"/>
</dbReference>
<dbReference type="Pfam" id="PF02811">
    <property type="entry name" value="PHP"/>
    <property type="match status" value="1"/>
</dbReference>
<dbReference type="STRING" id="89784.SAMN04489725_10248"/>
<keyword evidence="4" id="KW-0235">DNA replication</keyword>
<dbReference type="NCBIfam" id="NF004226">
    <property type="entry name" value="PRK05673.1"/>
    <property type="match status" value="1"/>
</dbReference>
<dbReference type="EC" id="2.7.7.7" evidence="1"/>
<sequence length="1005" mass="111275">MADFVHLHVHSAYSFRESLLRIEDLVEAAALYEMPAIALTDTNGMYGAVSFYRQAKARGVEPVIGCQLQIDLRTQGVEEPVARARSEWRRELETVVLLARGLAGYRALTRLVTCARANGPVPFIRVDELAMHATDLICLIGGGESRLLAQYAAGDEQAAQRSLQTLLGACPAGQVYIDVQDHQKMVERQGLPGLLRAARLWDVPLVATNDARYRFPEDAKLHRAYAALDRPDAEDIWPTDRFALVGADEMSRRFANLPEALQNTVAIADECKLHLPLYQVQMPRYQTKDGRPSEIVLREAARVGATSRYGDVTGEIERRLQYELDVICNMGYADYFLVVADFIRYAHQRGISTGPGRGSAAGSLVAYALRITDVDPMANQLLFERFLNPERVSLPDIDTDFEYERRGEVISYVVDKYGRDRVAQIGTFGTLAARAALRDAGRMLGADPQLVDQLSKLVPGQPGVTLSAVRAQVPSFERIIEGAEAALRLYDAAVRLEGLPHHTSIHAAGVVIAPGPLVDWVPLDPGGDGAPVTQYAMDDIEALGLVKMDFLGLRTLTLVDACIRSIRERTGEMVDWRQIPTDDPATYDMLTRAETNGVFQLESPGMRRVLKQLRPTTLDDIVAVISLNRPGPMENIPAFCDAKHGRVAVSYPHPDLKPILQDTYGVIVYQEQIMQIASLMAGFSLGQADLLRRAVSKKKRDILDEERSRFVDGCLRNGYDAATAHDVYDLIVRFADYGFNRSHAAAYAVLAYRTAYLRAHHLPEFLAALMTMAMGAPDKIRTYEQDARRHRIAVLPPSVVHSERGYAVDADGAIRTGLLAIRNVGEAAVEHILSLRRERPFSSLVDFLQRIQSRLVNRKALDSLLLAGAFDEFFPDAAAPSAKQQMFEEAWKRAEEARQFAGLTLEFGFPADDPPLRSSTSDEGTKILYIRYAGNKGGSTLRRVQAALSAFPGATPVALYDATARRTRLLGERWCVEVTPELVTLLEEVVGIGNVRVREAPKKSR</sequence>
<evidence type="ECO:0000256" key="4">
    <source>
        <dbReference type="ARBA" id="ARBA00022705"/>
    </source>
</evidence>
<dbReference type="InterPro" id="IPR003141">
    <property type="entry name" value="Pol/His_phosphatase_N"/>
</dbReference>
<dbReference type="Pfam" id="PF17657">
    <property type="entry name" value="DNA_pol3_finger"/>
    <property type="match status" value="1"/>
</dbReference>
<dbReference type="Gene3D" id="3.20.20.140">
    <property type="entry name" value="Metal-dependent hydrolases"/>
    <property type="match status" value="1"/>
</dbReference>
<dbReference type="InterPro" id="IPR029460">
    <property type="entry name" value="DNAPol_HHH"/>
</dbReference>
<dbReference type="Gene3D" id="1.10.150.870">
    <property type="match status" value="1"/>
</dbReference>
<proteinExistence type="predicted"/>
<gene>
    <name evidence="8" type="ORF">SAMN04489725_10248</name>
</gene>
<evidence type="ECO:0000313" key="9">
    <source>
        <dbReference type="Proteomes" id="UP000182589"/>
    </source>
</evidence>
<dbReference type="SUPFAM" id="SSF89550">
    <property type="entry name" value="PHP domain-like"/>
    <property type="match status" value="1"/>
</dbReference>
<evidence type="ECO:0000256" key="5">
    <source>
        <dbReference type="ARBA" id="ARBA00022932"/>
    </source>
</evidence>
<name>A0A1H2QU43_9BACL</name>
<reference evidence="9" key="1">
    <citation type="submission" date="2016-10" db="EMBL/GenBank/DDBJ databases">
        <authorList>
            <person name="Varghese N."/>
        </authorList>
    </citation>
    <scope>NUCLEOTIDE SEQUENCE [LARGE SCALE GENOMIC DNA]</scope>
    <source>
        <strain evidence="9">DSM 12489</strain>
    </source>
</reference>
<dbReference type="GO" id="GO:0008408">
    <property type="term" value="F:3'-5' exonuclease activity"/>
    <property type="evidence" value="ECO:0007669"/>
    <property type="project" value="InterPro"/>
</dbReference>
<evidence type="ECO:0000259" key="7">
    <source>
        <dbReference type="SMART" id="SM00481"/>
    </source>
</evidence>
<evidence type="ECO:0000256" key="1">
    <source>
        <dbReference type="ARBA" id="ARBA00012417"/>
    </source>
</evidence>
<dbReference type="PANTHER" id="PTHR32294:SF0">
    <property type="entry name" value="DNA POLYMERASE III SUBUNIT ALPHA"/>
    <property type="match status" value="1"/>
</dbReference>
<dbReference type="InterPro" id="IPR016195">
    <property type="entry name" value="Pol/histidinol_Pase-like"/>
</dbReference>
<dbReference type="Pfam" id="PF07733">
    <property type="entry name" value="DNA_pol3_alpha"/>
    <property type="match status" value="1"/>
</dbReference>
<organism evidence="8 9">
    <name type="scientific">Alicyclobacillus hesperidum</name>
    <dbReference type="NCBI Taxonomy" id="89784"/>
    <lineage>
        <taxon>Bacteria</taxon>
        <taxon>Bacillati</taxon>
        <taxon>Bacillota</taxon>
        <taxon>Bacilli</taxon>
        <taxon>Bacillales</taxon>
        <taxon>Alicyclobacillaceae</taxon>
        <taxon>Alicyclobacillus</taxon>
    </lineage>
</organism>
<comment type="catalytic activity">
    <reaction evidence="6">
        <text>DNA(n) + a 2'-deoxyribonucleoside 5'-triphosphate = DNA(n+1) + diphosphate</text>
        <dbReference type="Rhea" id="RHEA:22508"/>
        <dbReference type="Rhea" id="RHEA-COMP:17339"/>
        <dbReference type="Rhea" id="RHEA-COMP:17340"/>
        <dbReference type="ChEBI" id="CHEBI:33019"/>
        <dbReference type="ChEBI" id="CHEBI:61560"/>
        <dbReference type="ChEBI" id="CHEBI:173112"/>
        <dbReference type="EC" id="2.7.7.7"/>
    </reaction>
</comment>
<dbReference type="Proteomes" id="UP000182589">
    <property type="component" value="Unassembled WGS sequence"/>
</dbReference>
<dbReference type="Pfam" id="PF14579">
    <property type="entry name" value="HHH_6"/>
    <property type="match status" value="1"/>
</dbReference>
<keyword evidence="5" id="KW-0239">DNA-directed DNA polymerase</keyword>
<dbReference type="GO" id="GO:0006260">
    <property type="term" value="P:DNA replication"/>
    <property type="evidence" value="ECO:0007669"/>
    <property type="project" value="UniProtKB-KW"/>
</dbReference>
<keyword evidence="9" id="KW-1185">Reference proteome</keyword>
<dbReference type="AlphaFoldDB" id="A0A1H2QU43"/>
<dbReference type="EMBL" id="FNOJ01000002">
    <property type="protein sequence ID" value="SDW10645.1"/>
    <property type="molecule type" value="Genomic_DNA"/>
</dbReference>
<accession>A0A1H2QU43</accession>
<evidence type="ECO:0000256" key="6">
    <source>
        <dbReference type="ARBA" id="ARBA00049244"/>
    </source>
</evidence>